<evidence type="ECO:0000313" key="1">
    <source>
        <dbReference type="EMBL" id="KIM59938.1"/>
    </source>
</evidence>
<sequence>MFTPALITLGNPPTVIVIAGSIASVTNATAESASTPHSQRLGGCSEQDFDMEIMFRVMFIIWPTFNGETRITIRMCLLP</sequence>
<keyword evidence="2" id="KW-1185">Reference proteome</keyword>
<proteinExistence type="predicted"/>
<gene>
    <name evidence="1" type="ORF">SCLCIDRAFT_1217384</name>
</gene>
<accession>A0A0C2ZDS8</accession>
<organism evidence="1 2">
    <name type="scientific">Scleroderma citrinum Foug A</name>
    <dbReference type="NCBI Taxonomy" id="1036808"/>
    <lineage>
        <taxon>Eukaryota</taxon>
        <taxon>Fungi</taxon>
        <taxon>Dikarya</taxon>
        <taxon>Basidiomycota</taxon>
        <taxon>Agaricomycotina</taxon>
        <taxon>Agaricomycetes</taxon>
        <taxon>Agaricomycetidae</taxon>
        <taxon>Boletales</taxon>
        <taxon>Sclerodermatineae</taxon>
        <taxon>Sclerodermataceae</taxon>
        <taxon>Scleroderma</taxon>
    </lineage>
</organism>
<dbReference type="InParanoid" id="A0A0C2ZDS8"/>
<reference evidence="2" key="2">
    <citation type="submission" date="2015-01" db="EMBL/GenBank/DDBJ databases">
        <title>Evolutionary Origins and Diversification of the Mycorrhizal Mutualists.</title>
        <authorList>
            <consortium name="DOE Joint Genome Institute"/>
            <consortium name="Mycorrhizal Genomics Consortium"/>
            <person name="Kohler A."/>
            <person name="Kuo A."/>
            <person name="Nagy L.G."/>
            <person name="Floudas D."/>
            <person name="Copeland A."/>
            <person name="Barry K.W."/>
            <person name="Cichocki N."/>
            <person name="Veneault-Fourrey C."/>
            <person name="LaButti K."/>
            <person name="Lindquist E.A."/>
            <person name="Lipzen A."/>
            <person name="Lundell T."/>
            <person name="Morin E."/>
            <person name="Murat C."/>
            <person name="Riley R."/>
            <person name="Ohm R."/>
            <person name="Sun H."/>
            <person name="Tunlid A."/>
            <person name="Henrissat B."/>
            <person name="Grigoriev I.V."/>
            <person name="Hibbett D.S."/>
            <person name="Martin F."/>
        </authorList>
    </citation>
    <scope>NUCLEOTIDE SEQUENCE [LARGE SCALE GENOMIC DNA]</scope>
    <source>
        <strain evidence="2">Foug A</strain>
    </source>
</reference>
<reference evidence="1 2" key="1">
    <citation type="submission" date="2014-04" db="EMBL/GenBank/DDBJ databases">
        <authorList>
            <consortium name="DOE Joint Genome Institute"/>
            <person name="Kuo A."/>
            <person name="Kohler A."/>
            <person name="Nagy L.G."/>
            <person name="Floudas D."/>
            <person name="Copeland A."/>
            <person name="Barry K.W."/>
            <person name="Cichocki N."/>
            <person name="Veneault-Fourrey C."/>
            <person name="LaButti K."/>
            <person name="Lindquist E.A."/>
            <person name="Lipzen A."/>
            <person name="Lundell T."/>
            <person name="Morin E."/>
            <person name="Murat C."/>
            <person name="Sun H."/>
            <person name="Tunlid A."/>
            <person name="Henrissat B."/>
            <person name="Grigoriev I.V."/>
            <person name="Hibbett D.S."/>
            <person name="Martin F."/>
            <person name="Nordberg H.P."/>
            <person name="Cantor M.N."/>
            <person name="Hua S.X."/>
        </authorList>
    </citation>
    <scope>NUCLEOTIDE SEQUENCE [LARGE SCALE GENOMIC DNA]</scope>
    <source>
        <strain evidence="1 2">Foug A</strain>
    </source>
</reference>
<name>A0A0C2ZDS8_9AGAM</name>
<protein>
    <submittedName>
        <fullName evidence="1">Uncharacterized protein</fullName>
    </submittedName>
</protein>
<dbReference type="Proteomes" id="UP000053989">
    <property type="component" value="Unassembled WGS sequence"/>
</dbReference>
<evidence type="ECO:0000313" key="2">
    <source>
        <dbReference type="Proteomes" id="UP000053989"/>
    </source>
</evidence>
<dbReference type="AlphaFoldDB" id="A0A0C2ZDS8"/>
<dbReference type="EMBL" id="KN822068">
    <property type="protein sequence ID" value="KIM59938.1"/>
    <property type="molecule type" value="Genomic_DNA"/>
</dbReference>
<dbReference type="HOGENOM" id="CLU_2607424_0_0_1"/>